<dbReference type="Gene3D" id="2.130.10.10">
    <property type="entry name" value="YVTN repeat-like/Quinoprotein amine dehydrogenase"/>
    <property type="match status" value="1"/>
</dbReference>
<keyword evidence="2" id="KW-0808">Transferase</keyword>
<dbReference type="AlphaFoldDB" id="A0A172UL44"/>
<dbReference type="KEGG" id="madi:A7U43_10590"/>
<dbReference type="InterPro" id="IPR007788">
    <property type="entry name" value="QCT"/>
</dbReference>
<reference evidence="2 3" key="1">
    <citation type="submission" date="2016-05" db="EMBL/GenBank/DDBJ databases">
        <title>Complete genome sequence of a phthalic acid esters degrading Mycobacterium sp. YC-RL4.</title>
        <authorList>
            <person name="Ren L."/>
            <person name="Fan S."/>
            <person name="Ruth N."/>
            <person name="Jia Y."/>
            <person name="Wang J."/>
            <person name="Qiao C."/>
        </authorList>
    </citation>
    <scope>NUCLEOTIDE SEQUENCE [LARGE SCALE GENOMIC DNA]</scope>
    <source>
        <strain evidence="2 3">YC-RL4</strain>
    </source>
</reference>
<dbReference type="OrthoDB" id="9783700at2"/>
<accession>A0A172UL44</accession>
<evidence type="ECO:0000256" key="1">
    <source>
        <dbReference type="SAM" id="SignalP"/>
    </source>
</evidence>
<evidence type="ECO:0000313" key="2">
    <source>
        <dbReference type="EMBL" id="ANE79711.1"/>
    </source>
</evidence>
<proteinExistence type="predicted"/>
<organism evidence="2 3">
    <name type="scientific">Mycobacterium adipatum</name>
    <dbReference type="NCBI Taxonomy" id="1682113"/>
    <lineage>
        <taxon>Bacteria</taxon>
        <taxon>Bacillati</taxon>
        <taxon>Actinomycetota</taxon>
        <taxon>Actinomycetes</taxon>
        <taxon>Mycobacteriales</taxon>
        <taxon>Mycobacteriaceae</taxon>
        <taxon>Mycobacterium</taxon>
    </lineage>
</organism>
<feature type="chain" id="PRO_5008002173" evidence="1">
    <location>
        <begin position="28"/>
        <end position="255"/>
    </location>
</feature>
<sequence>MWRVASRSVLTSLVLTATVICAPVARAEPVPVIVPTVLAAVPHDPGAYSEGLEFDGPDLYEATGEVGKSELRQVDPQTGAVIRSVPLPNDYFGEGIAVVGESIWQLTYRDGVAIEWDKVSFTPRREVPVAGQGWGLCHDGGRFVASDGGDRLRFFDPSFTETGSIRVTRDGQPQAGLNELACVDGQVWAAAWPDDTFVRIDPGTGVVNLVADVSGLWPAAQRNPRQVVSGIAHIAGSEYLISGKEWPRSYRVMLP</sequence>
<keyword evidence="3" id="KW-1185">Reference proteome</keyword>
<evidence type="ECO:0000313" key="3">
    <source>
        <dbReference type="Proteomes" id="UP000077143"/>
    </source>
</evidence>
<dbReference type="SUPFAM" id="SSF63829">
    <property type="entry name" value="Calcium-dependent phosphotriesterase"/>
    <property type="match status" value="1"/>
</dbReference>
<feature type="signal peptide" evidence="1">
    <location>
        <begin position="1"/>
        <end position="27"/>
    </location>
</feature>
<dbReference type="EMBL" id="CP015596">
    <property type="protein sequence ID" value="ANE79711.1"/>
    <property type="molecule type" value="Genomic_DNA"/>
</dbReference>
<gene>
    <name evidence="2" type="ORF">A7U43_10590</name>
</gene>
<name>A0A172UL44_9MYCO</name>
<dbReference type="STRING" id="1682113.A7U43_10590"/>
<dbReference type="Proteomes" id="UP000077143">
    <property type="component" value="Chromosome"/>
</dbReference>
<dbReference type="InterPro" id="IPR015943">
    <property type="entry name" value="WD40/YVTN_repeat-like_dom_sf"/>
</dbReference>
<protein>
    <submittedName>
        <fullName evidence="2">Glutaminyl-peptide cyclotransferase</fullName>
    </submittedName>
</protein>
<dbReference type="PANTHER" id="PTHR31270:SF1">
    <property type="entry name" value="GLUTAMINYL-PEPTIDE CYCLOTRANSFERASE"/>
    <property type="match status" value="1"/>
</dbReference>
<keyword evidence="1" id="KW-0732">Signal</keyword>
<dbReference type="RefSeq" id="WP_067994523.1">
    <property type="nucleotide sequence ID" value="NZ_CP015596.1"/>
</dbReference>
<dbReference type="GO" id="GO:0016603">
    <property type="term" value="F:glutaminyl-peptide cyclotransferase activity"/>
    <property type="evidence" value="ECO:0007669"/>
    <property type="project" value="InterPro"/>
</dbReference>
<dbReference type="Pfam" id="PF05096">
    <property type="entry name" value="Glu_cyclase_2"/>
    <property type="match status" value="1"/>
</dbReference>
<dbReference type="PANTHER" id="PTHR31270">
    <property type="entry name" value="GLUTAMINYL-PEPTIDE CYCLOTRANSFERASE"/>
    <property type="match status" value="1"/>
</dbReference>